<name>A0ABS7J5N3_9SPHN</name>
<feature type="domain" description="Methyltransferase" evidence="3">
    <location>
        <begin position="46"/>
        <end position="137"/>
    </location>
</feature>
<evidence type="ECO:0000313" key="4">
    <source>
        <dbReference type="EMBL" id="MBX7480928.1"/>
    </source>
</evidence>
<dbReference type="SUPFAM" id="SSF53335">
    <property type="entry name" value="S-adenosyl-L-methionine-dependent methyltransferases"/>
    <property type="match status" value="1"/>
</dbReference>
<comment type="caution">
    <text evidence="4">The sequence shown here is derived from an EMBL/GenBank/DDBJ whole genome shotgun (WGS) entry which is preliminary data.</text>
</comment>
<evidence type="ECO:0000256" key="1">
    <source>
        <dbReference type="ARBA" id="ARBA00022603"/>
    </source>
</evidence>
<dbReference type="EMBL" id="JAIGNO010000001">
    <property type="protein sequence ID" value="MBX7480928.1"/>
    <property type="molecule type" value="Genomic_DNA"/>
</dbReference>
<protein>
    <submittedName>
        <fullName evidence="4">Class I SAM-dependent methyltransferase</fullName>
    </submittedName>
</protein>
<dbReference type="PANTHER" id="PTHR43861">
    <property type="entry name" value="TRANS-ACONITATE 2-METHYLTRANSFERASE-RELATED"/>
    <property type="match status" value="1"/>
</dbReference>
<evidence type="ECO:0000259" key="3">
    <source>
        <dbReference type="Pfam" id="PF13649"/>
    </source>
</evidence>
<gene>
    <name evidence="4" type="ORF">K3174_00155</name>
</gene>
<dbReference type="GO" id="GO:0032259">
    <property type="term" value="P:methylation"/>
    <property type="evidence" value="ECO:0007669"/>
    <property type="project" value="UniProtKB-KW"/>
</dbReference>
<sequence length="276" mass="30122">MTDRTEWTGKVGNVWADEWQRTDRSFGQLTDRLLEIAQNEEFTRAVDIGCGAGEVTLRLAQANESAEIVGLDISEDLVSIARERTSSQPNVRIELGDAAHWRAADRERPDCIVSRHGVMFFDDPVAAFAHVLSEVAPGARMTFSCFRDRADNVWVKELAGALPPTSEPPADPEAPGPFAFGKRERVVRILGDAGWSDIDFDAIDYSMIAGRGSDAVDDALSYFLRIGPAARAVASLEGAERRAAIASLRTMLERFCKDEAVALPAACWIVTARAPA</sequence>
<evidence type="ECO:0000256" key="2">
    <source>
        <dbReference type="ARBA" id="ARBA00022679"/>
    </source>
</evidence>
<reference evidence="4 5" key="1">
    <citation type="submission" date="2021-08" db="EMBL/GenBank/DDBJ databases">
        <title>Comparative Genomics Analysis of the Genus Qipengyuania Reveals Extensive Genetic Diversity and Metabolic Versatility, Including the Description of Fifteen Novel Species.</title>
        <authorList>
            <person name="Liu Y."/>
        </authorList>
    </citation>
    <scope>NUCLEOTIDE SEQUENCE [LARGE SCALE GENOMIC DNA]</scope>
    <source>
        <strain evidence="4 5">6D47A</strain>
    </source>
</reference>
<dbReference type="InterPro" id="IPR041698">
    <property type="entry name" value="Methyltransf_25"/>
</dbReference>
<organism evidence="4 5">
    <name type="scientific">Qipengyuania qiaonensis</name>
    <dbReference type="NCBI Taxonomy" id="2867240"/>
    <lineage>
        <taxon>Bacteria</taxon>
        <taxon>Pseudomonadati</taxon>
        <taxon>Pseudomonadota</taxon>
        <taxon>Alphaproteobacteria</taxon>
        <taxon>Sphingomonadales</taxon>
        <taxon>Erythrobacteraceae</taxon>
        <taxon>Qipengyuania</taxon>
    </lineage>
</organism>
<keyword evidence="5" id="KW-1185">Reference proteome</keyword>
<dbReference type="Pfam" id="PF13649">
    <property type="entry name" value="Methyltransf_25"/>
    <property type="match status" value="1"/>
</dbReference>
<dbReference type="RefSeq" id="WP_221554824.1">
    <property type="nucleotide sequence ID" value="NZ_JAIGNO010000001.1"/>
</dbReference>
<dbReference type="GO" id="GO:0008168">
    <property type="term" value="F:methyltransferase activity"/>
    <property type="evidence" value="ECO:0007669"/>
    <property type="project" value="UniProtKB-KW"/>
</dbReference>
<dbReference type="PANTHER" id="PTHR43861:SF1">
    <property type="entry name" value="TRANS-ACONITATE 2-METHYLTRANSFERASE"/>
    <property type="match status" value="1"/>
</dbReference>
<dbReference type="Proteomes" id="UP000755104">
    <property type="component" value="Unassembled WGS sequence"/>
</dbReference>
<proteinExistence type="predicted"/>
<evidence type="ECO:0000313" key="5">
    <source>
        <dbReference type="Proteomes" id="UP000755104"/>
    </source>
</evidence>
<accession>A0ABS7J5N3</accession>
<dbReference type="Gene3D" id="3.40.50.150">
    <property type="entry name" value="Vaccinia Virus protein VP39"/>
    <property type="match status" value="1"/>
</dbReference>
<dbReference type="CDD" id="cd02440">
    <property type="entry name" value="AdoMet_MTases"/>
    <property type="match status" value="1"/>
</dbReference>
<keyword evidence="2" id="KW-0808">Transferase</keyword>
<dbReference type="InterPro" id="IPR029063">
    <property type="entry name" value="SAM-dependent_MTases_sf"/>
</dbReference>
<keyword evidence="1 4" id="KW-0489">Methyltransferase</keyword>